<dbReference type="EMBL" id="RJJR01000013">
    <property type="protein sequence ID" value="RNI34651.1"/>
    <property type="molecule type" value="Genomic_DNA"/>
</dbReference>
<keyword evidence="3" id="KW-1185">Reference proteome</keyword>
<proteinExistence type="predicted"/>
<evidence type="ECO:0000259" key="1">
    <source>
        <dbReference type="Pfam" id="PF22311"/>
    </source>
</evidence>
<dbReference type="AlphaFoldDB" id="A0A3M9NA75"/>
<protein>
    <recommendedName>
        <fullName evidence="1">DUF6970 domain-containing protein</fullName>
    </recommendedName>
</protein>
<reference evidence="2 3" key="1">
    <citation type="submission" date="2018-11" db="EMBL/GenBank/DDBJ databases">
        <title>Draft genome sequence of Ferruginibacter sp. BO-59.</title>
        <authorList>
            <person name="Im W.T."/>
        </authorList>
    </citation>
    <scope>NUCLEOTIDE SEQUENCE [LARGE SCALE GENOMIC DNA]</scope>
    <source>
        <strain evidence="2 3">BO-59</strain>
    </source>
</reference>
<dbReference type="Proteomes" id="UP000267223">
    <property type="component" value="Unassembled WGS sequence"/>
</dbReference>
<sequence length="77" mass="8462">MSANASIGAPQSITRYSFHGKTVYYLKSACCDKYNIVYDSACNLLGFPDGGFTGKGDGKMVDFHREATDGKIVWKKE</sequence>
<accession>A0A3M9NA75</accession>
<evidence type="ECO:0000313" key="2">
    <source>
        <dbReference type="EMBL" id="RNI34651.1"/>
    </source>
</evidence>
<comment type="caution">
    <text evidence="2">The sequence shown here is derived from an EMBL/GenBank/DDBJ whole genome shotgun (WGS) entry which is preliminary data.</text>
</comment>
<feature type="domain" description="DUF6970" evidence="1">
    <location>
        <begin position="6"/>
        <end position="75"/>
    </location>
</feature>
<dbReference type="OrthoDB" id="676710at2"/>
<dbReference type="Pfam" id="PF22311">
    <property type="entry name" value="DUF6970"/>
    <property type="match status" value="1"/>
</dbReference>
<gene>
    <name evidence="2" type="ORF">EFY79_15790</name>
</gene>
<name>A0A3M9NA75_9BACT</name>
<organism evidence="2 3">
    <name type="scientific">Hanamia caeni</name>
    <dbReference type="NCBI Taxonomy" id="2294116"/>
    <lineage>
        <taxon>Bacteria</taxon>
        <taxon>Pseudomonadati</taxon>
        <taxon>Bacteroidota</taxon>
        <taxon>Chitinophagia</taxon>
        <taxon>Chitinophagales</taxon>
        <taxon>Chitinophagaceae</taxon>
        <taxon>Hanamia</taxon>
    </lineage>
</organism>
<dbReference type="InterPro" id="IPR054243">
    <property type="entry name" value="DUF6970"/>
</dbReference>
<evidence type="ECO:0000313" key="3">
    <source>
        <dbReference type="Proteomes" id="UP000267223"/>
    </source>
</evidence>